<dbReference type="RefSeq" id="WP_004908364.1">
    <property type="nucleotide sequence ID" value="NZ_BJJW01000009.1"/>
</dbReference>
<evidence type="ECO:0000256" key="4">
    <source>
        <dbReference type="ARBA" id="ARBA00022989"/>
    </source>
</evidence>
<dbReference type="Pfam" id="PF07690">
    <property type="entry name" value="MFS_1"/>
    <property type="match status" value="1"/>
</dbReference>
<dbReference type="AlphaFoldDB" id="A0A5A5U3N4"/>
<dbReference type="PANTHER" id="PTHR42718">
    <property type="entry name" value="MAJOR FACILITATOR SUPERFAMILY MULTIDRUG TRANSPORTER MFSC"/>
    <property type="match status" value="1"/>
</dbReference>
<reference evidence="6 7" key="1">
    <citation type="submission" date="2019-04" db="EMBL/GenBank/DDBJ databases">
        <title>A pseudo-fructophilic Leuconostoc citreum strain F192-5 isolated from peel of satsuma mandarin: the first report for isolation and characterization of strain-dependent fructophilic-like characteristics.</title>
        <authorList>
            <person name="Maeno S."/>
            <person name="Tanizawa Y."/>
            <person name="Kajikawa A."/>
            <person name="Kanesaki Y."/>
            <person name="Kubota E."/>
            <person name="Arita M."/>
            <person name="Leon D."/>
            <person name="Endo A."/>
        </authorList>
    </citation>
    <scope>NUCLEOTIDE SEQUENCE [LARGE SCALE GENOMIC DNA]</scope>
    <source>
        <strain evidence="6 7">F192-5</strain>
    </source>
</reference>
<keyword evidence="4" id="KW-1133">Transmembrane helix</keyword>
<keyword evidence="2" id="KW-0813">Transport</keyword>
<proteinExistence type="predicted"/>
<accession>A0A5A5U3N4</accession>
<dbReference type="Gene3D" id="1.20.1250.20">
    <property type="entry name" value="MFS general substrate transporter like domains"/>
    <property type="match status" value="1"/>
</dbReference>
<dbReference type="InterPro" id="IPR036259">
    <property type="entry name" value="MFS_trans_sf"/>
</dbReference>
<dbReference type="OMA" id="QMSYANT"/>
<dbReference type="EMBL" id="BJJW01000009">
    <property type="protein sequence ID" value="GDZ84284.1"/>
    <property type="molecule type" value="Genomic_DNA"/>
</dbReference>
<dbReference type="PANTHER" id="PTHR42718:SF9">
    <property type="entry name" value="MAJOR FACILITATOR SUPERFAMILY MULTIDRUG TRANSPORTER MFSC"/>
    <property type="match status" value="1"/>
</dbReference>
<evidence type="ECO:0000256" key="3">
    <source>
        <dbReference type="ARBA" id="ARBA00022692"/>
    </source>
</evidence>
<evidence type="ECO:0000313" key="7">
    <source>
        <dbReference type="Proteomes" id="UP000323274"/>
    </source>
</evidence>
<keyword evidence="5" id="KW-0472">Membrane</keyword>
<dbReference type="Gene3D" id="1.20.1720.10">
    <property type="entry name" value="Multidrug resistance protein D"/>
    <property type="match status" value="1"/>
</dbReference>
<dbReference type="GO" id="GO:0005886">
    <property type="term" value="C:plasma membrane"/>
    <property type="evidence" value="ECO:0007669"/>
    <property type="project" value="UniProtKB-SubCell"/>
</dbReference>
<gene>
    <name evidence="6" type="ORF">LCIT_15260</name>
</gene>
<evidence type="ECO:0000256" key="1">
    <source>
        <dbReference type="ARBA" id="ARBA00004651"/>
    </source>
</evidence>
<sequence>MATTVVPKQHVLAIISVALLAAGGIMIETAMNVTFPKLTQVFHTSLNNIQWVTTAYLLAVTVTMTTSAYLTNRFGARRIWLTANLLFIGGTICAGFANSLAILLLGRVLEGIAAGLAMPLMFNLVLSLIPKPKIGVWMGIGAMVISLAPSFGPTYGGALIETLGWRAIFFTLLVIPIASLLLGWHNIAHVAKQNKHLSFDFIAFSLLAIALITGLLVVNQLETGRLNILFLILAIISVTAFIYKSQHSQKVFLNIRLFKSQTFTLLLIPVTFYMFANLGLSLLIPNYLQASAGTTSFLAGFALLPGTLFGAFLSPYFGSLYDKVGATKLIFLGNGIFTISLLGMALLTHRLGFILILISYIIFTIGRSMAFSTGMTAAVDQLPIAQQNDANAILQASQMFMGALGTTVAALFGSNRGGIAIGLNQFLWLLFAIALLLFLLFWLQKHLAEATK</sequence>
<evidence type="ECO:0000256" key="5">
    <source>
        <dbReference type="ARBA" id="ARBA00023136"/>
    </source>
</evidence>
<dbReference type="PROSITE" id="PS50850">
    <property type="entry name" value="MFS"/>
    <property type="match status" value="1"/>
</dbReference>
<evidence type="ECO:0000313" key="6">
    <source>
        <dbReference type="EMBL" id="GDZ84284.1"/>
    </source>
</evidence>
<keyword evidence="3" id="KW-0812">Transmembrane</keyword>
<dbReference type="SUPFAM" id="SSF103473">
    <property type="entry name" value="MFS general substrate transporter"/>
    <property type="match status" value="1"/>
</dbReference>
<dbReference type="InterPro" id="IPR011701">
    <property type="entry name" value="MFS"/>
</dbReference>
<name>A0A5A5U3N4_LEUCI</name>
<dbReference type="GO" id="GO:0022857">
    <property type="term" value="F:transmembrane transporter activity"/>
    <property type="evidence" value="ECO:0007669"/>
    <property type="project" value="InterPro"/>
</dbReference>
<evidence type="ECO:0000256" key="2">
    <source>
        <dbReference type="ARBA" id="ARBA00022448"/>
    </source>
</evidence>
<organism evidence="6 7">
    <name type="scientific">Leuconostoc citreum</name>
    <dbReference type="NCBI Taxonomy" id="33964"/>
    <lineage>
        <taxon>Bacteria</taxon>
        <taxon>Bacillati</taxon>
        <taxon>Bacillota</taxon>
        <taxon>Bacilli</taxon>
        <taxon>Lactobacillales</taxon>
        <taxon>Lactobacillaceae</taxon>
        <taxon>Leuconostoc</taxon>
    </lineage>
</organism>
<comment type="caution">
    <text evidence="6">The sequence shown here is derived from an EMBL/GenBank/DDBJ whole genome shotgun (WGS) entry which is preliminary data.</text>
</comment>
<protein>
    <submittedName>
        <fullName evidence="6">Putative drug resistance protein</fullName>
    </submittedName>
</protein>
<comment type="subcellular location">
    <subcellularLocation>
        <location evidence="1">Cell membrane</location>
        <topology evidence="1">Multi-pass membrane protein</topology>
    </subcellularLocation>
</comment>
<dbReference type="Proteomes" id="UP000323274">
    <property type="component" value="Unassembled WGS sequence"/>
</dbReference>
<dbReference type="InterPro" id="IPR020846">
    <property type="entry name" value="MFS_dom"/>
</dbReference>